<dbReference type="InterPro" id="IPR025943">
    <property type="entry name" value="Sigma_54_int_dom_ATP-bd_2"/>
</dbReference>
<evidence type="ECO:0000256" key="4">
    <source>
        <dbReference type="ARBA" id="ARBA00023015"/>
    </source>
</evidence>
<dbReference type="InterPro" id="IPR035965">
    <property type="entry name" value="PAS-like_dom_sf"/>
</dbReference>
<dbReference type="NCBIfam" id="TIGR00229">
    <property type="entry name" value="sensory_box"/>
    <property type="match status" value="1"/>
</dbReference>
<dbReference type="Gene3D" id="1.10.10.60">
    <property type="entry name" value="Homeodomain-like"/>
    <property type="match status" value="1"/>
</dbReference>
<dbReference type="Pfam" id="PF00158">
    <property type="entry name" value="Sigma54_activat"/>
    <property type="match status" value="1"/>
</dbReference>
<dbReference type="Gene3D" id="3.40.50.300">
    <property type="entry name" value="P-loop containing nucleotide triphosphate hydrolases"/>
    <property type="match status" value="1"/>
</dbReference>
<accession>A0A1G5HQY2</accession>
<feature type="domain" description="PAS" evidence="9">
    <location>
        <begin position="25"/>
        <end position="69"/>
    </location>
</feature>
<keyword evidence="2" id="KW-0058">Aromatic hydrocarbons catabolism</keyword>
<reference evidence="11 12" key="1">
    <citation type="submission" date="2016-10" db="EMBL/GenBank/DDBJ databases">
        <authorList>
            <person name="de Groot N.N."/>
        </authorList>
    </citation>
    <scope>NUCLEOTIDE SEQUENCE [LARGE SCALE GENOMIC DNA]</scope>
    <source>
        <strain evidence="11 12">AA1</strain>
    </source>
</reference>
<organism evidence="11 12">
    <name type="scientific">Desulfoluna spongiiphila</name>
    <dbReference type="NCBI Taxonomy" id="419481"/>
    <lineage>
        <taxon>Bacteria</taxon>
        <taxon>Pseudomonadati</taxon>
        <taxon>Thermodesulfobacteriota</taxon>
        <taxon>Desulfobacteria</taxon>
        <taxon>Desulfobacterales</taxon>
        <taxon>Desulfolunaceae</taxon>
        <taxon>Desulfoluna</taxon>
    </lineage>
</organism>
<evidence type="ECO:0000259" key="10">
    <source>
        <dbReference type="PROSITE" id="PS50113"/>
    </source>
</evidence>
<dbReference type="CDD" id="cd00130">
    <property type="entry name" value="PAS"/>
    <property type="match status" value="2"/>
</dbReference>
<evidence type="ECO:0000256" key="3">
    <source>
        <dbReference type="ARBA" id="ARBA00022840"/>
    </source>
</evidence>
<dbReference type="PROSITE" id="PS00675">
    <property type="entry name" value="SIGMA54_INTERACT_1"/>
    <property type="match status" value="1"/>
</dbReference>
<dbReference type="SUPFAM" id="SSF52540">
    <property type="entry name" value="P-loop containing nucleoside triphosphate hydrolases"/>
    <property type="match status" value="1"/>
</dbReference>
<dbReference type="PROSITE" id="PS00688">
    <property type="entry name" value="SIGMA54_INTERACT_3"/>
    <property type="match status" value="1"/>
</dbReference>
<dbReference type="AlphaFoldDB" id="A0A1G5HQY2"/>
<dbReference type="GO" id="GO:0005524">
    <property type="term" value="F:ATP binding"/>
    <property type="evidence" value="ECO:0007669"/>
    <property type="project" value="UniProtKB-KW"/>
</dbReference>
<feature type="domain" description="Sigma-54 factor interaction" evidence="8">
    <location>
        <begin position="285"/>
        <end position="514"/>
    </location>
</feature>
<keyword evidence="6" id="KW-0804">Transcription</keyword>
<dbReference type="InterPro" id="IPR000014">
    <property type="entry name" value="PAS"/>
</dbReference>
<dbReference type="GO" id="GO:0003677">
    <property type="term" value="F:DNA binding"/>
    <property type="evidence" value="ECO:0007669"/>
    <property type="project" value="UniProtKB-KW"/>
</dbReference>
<name>A0A1G5HQY2_9BACT</name>
<evidence type="ECO:0000256" key="7">
    <source>
        <dbReference type="ARBA" id="ARBA00029500"/>
    </source>
</evidence>
<dbReference type="GO" id="GO:0006355">
    <property type="term" value="P:regulation of DNA-templated transcription"/>
    <property type="evidence" value="ECO:0007669"/>
    <property type="project" value="InterPro"/>
</dbReference>
<keyword evidence="12" id="KW-1185">Reference proteome</keyword>
<dbReference type="SUPFAM" id="SSF55785">
    <property type="entry name" value="PYP-like sensor domain (PAS domain)"/>
    <property type="match status" value="2"/>
</dbReference>
<sequence length="597" mass="66152">MKEQTHPEARRDAGASFFQNLMQNISAQIIVLMDSIHNPVVGVDSRSRIVLCNQTFTQVVGRSRDDVIGTPIASVIPETRLTHIVETGKTEAAKKIRIAGKTYLANRTPIINDGNVVGAMALLQDISGIEALSNELRHSSDTNEELQAIIESSFDGIFVTDGNGKVTRLNRAYERLTGIKRSEIMGKAMTELVKKGYYSESVTLKVLKSKQPESVFQEVKNGKTIMVTGTPVLDKEGTIARVVTNVRDVTQLNRLQHELCSMQTLRSHYEVEINSLRQEQGDGQYVVRSKKMLEIKALAMRIAQVDSTVLIQGESGVGKEMVAEMVHANGKRKDKPFIKINCASIPEALLEAELFGYTPGSFTGASRKGKAGLFEAADNGSIFMDEVGEMSLPLQSKLLRVIQEKEITRIGDTRPITVNVRIIAATNRDLEKMVQEKGFRKDLFFRLNVVPIHIPPLRERSEAIVPMIRHFLAKYNKRFDFAKRIDPEAVDILTTHAWPGNVRELENVIERLVVITPGELICASDIPDSIRHPDGKGSLPCLTGKPLKEILEEVEARAIEEALKTHGTTRKAADALGINQSTVVRKASRYGLRSEGA</sequence>
<dbReference type="PROSITE" id="PS00676">
    <property type="entry name" value="SIGMA54_INTERACT_2"/>
    <property type="match status" value="1"/>
</dbReference>
<proteinExistence type="predicted"/>
<keyword evidence="4" id="KW-0805">Transcription regulation</keyword>
<dbReference type="SMART" id="SM00091">
    <property type="entry name" value="PAS"/>
    <property type="match status" value="2"/>
</dbReference>
<dbReference type="Pfam" id="PF25601">
    <property type="entry name" value="AAA_lid_14"/>
    <property type="match status" value="1"/>
</dbReference>
<dbReference type="InterPro" id="IPR030828">
    <property type="entry name" value="HTH_TyrR"/>
</dbReference>
<dbReference type="Gene3D" id="1.10.8.60">
    <property type="match status" value="1"/>
</dbReference>
<dbReference type="RefSeq" id="WP_217640349.1">
    <property type="nucleotide sequence ID" value="NZ_FMUX01000015.1"/>
</dbReference>
<dbReference type="Pfam" id="PF18024">
    <property type="entry name" value="HTH_50"/>
    <property type="match status" value="1"/>
</dbReference>
<dbReference type="InterPro" id="IPR027417">
    <property type="entry name" value="P-loop_NTPase"/>
</dbReference>
<evidence type="ECO:0000256" key="1">
    <source>
        <dbReference type="ARBA" id="ARBA00022741"/>
    </source>
</evidence>
<dbReference type="CDD" id="cd00009">
    <property type="entry name" value="AAA"/>
    <property type="match status" value="1"/>
</dbReference>
<feature type="domain" description="PAC" evidence="10">
    <location>
        <begin position="210"/>
        <end position="261"/>
    </location>
</feature>
<dbReference type="InterPro" id="IPR025662">
    <property type="entry name" value="Sigma_54_int_dom_ATP-bd_1"/>
</dbReference>
<keyword evidence="1" id="KW-0547">Nucleotide-binding</keyword>
<dbReference type="PROSITE" id="PS50112">
    <property type="entry name" value="PAS"/>
    <property type="match status" value="2"/>
</dbReference>
<dbReference type="InterPro" id="IPR058031">
    <property type="entry name" value="AAA_lid_NorR"/>
</dbReference>
<dbReference type="SMART" id="SM00382">
    <property type="entry name" value="AAA"/>
    <property type="match status" value="1"/>
</dbReference>
<dbReference type="EMBL" id="FMUX01000015">
    <property type="protein sequence ID" value="SCY65438.1"/>
    <property type="molecule type" value="Genomic_DNA"/>
</dbReference>
<dbReference type="Proteomes" id="UP000198870">
    <property type="component" value="Unassembled WGS sequence"/>
</dbReference>
<feature type="domain" description="PAS" evidence="9">
    <location>
        <begin position="142"/>
        <end position="193"/>
    </location>
</feature>
<protein>
    <recommendedName>
        <fullName evidence="7">HTH-type transcriptional regulatory protein TyrR</fullName>
    </recommendedName>
</protein>
<dbReference type="FunFam" id="3.40.50.300:FF:000006">
    <property type="entry name" value="DNA-binding transcriptional regulator NtrC"/>
    <property type="match status" value="1"/>
</dbReference>
<dbReference type="InterPro" id="IPR009057">
    <property type="entry name" value="Homeodomain-like_sf"/>
</dbReference>
<evidence type="ECO:0000256" key="2">
    <source>
        <dbReference type="ARBA" id="ARBA00022797"/>
    </source>
</evidence>
<dbReference type="PROSITE" id="PS50045">
    <property type="entry name" value="SIGMA54_INTERACT_4"/>
    <property type="match status" value="1"/>
</dbReference>
<dbReference type="InterPro" id="IPR000700">
    <property type="entry name" value="PAS-assoc_C"/>
</dbReference>
<keyword evidence="5" id="KW-0238">DNA-binding</keyword>
<keyword evidence="3" id="KW-0067">ATP-binding</keyword>
<dbReference type="Pfam" id="PF13426">
    <property type="entry name" value="PAS_9"/>
    <property type="match status" value="1"/>
</dbReference>
<dbReference type="InterPro" id="IPR003593">
    <property type="entry name" value="AAA+_ATPase"/>
</dbReference>
<dbReference type="InterPro" id="IPR013767">
    <property type="entry name" value="PAS_fold"/>
</dbReference>
<dbReference type="Gene3D" id="3.30.450.20">
    <property type="entry name" value="PAS domain"/>
    <property type="match status" value="2"/>
</dbReference>
<dbReference type="InterPro" id="IPR025944">
    <property type="entry name" value="Sigma_54_int_dom_CS"/>
</dbReference>
<evidence type="ECO:0000256" key="5">
    <source>
        <dbReference type="ARBA" id="ARBA00023125"/>
    </source>
</evidence>
<dbReference type="Pfam" id="PF00989">
    <property type="entry name" value="PAS"/>
    <property type="match status" value="1"/>
</dbReference>
<evidence type="ECO:0000256" key="6">
    <source>
        <dbReference type="ARBA" id="ARBA00023163"/>
    </source>
</evidence>
<gene>
    <name evidence="11" type="ORF">SAMN05216233_11526</name>
</gene>
<evidence type="ECO:0000259" key="9">
    <source>
        <dbReference type="PROSITE" id="PS50112"/>
    </source>
</evidence>
<dbReference type="STRING" id="419481.SAMN05216233_11526"/>
<dbReference type="PANTHER" id="PTHR32071">
    <property type="entry name" value="TRANSCRIPTIONAL REGULATORY PROTEIN"/>
    <property type="match status" value="1"/>
</dbReference>
<evidence type="ECO:0000259" key="8">
    <source>
        <dbReference type="PROSITE" id="PS50045"/>
    </source>
</evidence>
<dbReference type="PROSITE" id="PS50113">
    <property type="entry name" value="PAC"/>
    <property type="match status" value="1"/>
</dbReference>
<evidence type="ECO:0000313" key="11">
    <source>
        <dbReference type="EMBL" id="SCY65438.1"/>
    </source>
</evidence>
<dbReference type="PANTHER" id="PTHR32071:SF57">
    <property type="entry name" value="C4-DICARBOXYLATE TRANSPORT TRANSCRIPTIONAL REGULATORY PROTEIN DCTD"/>
    <property type="match status" value="1"/>
</dbReference>
<evidence type="ECO:0000313" key="12">
    <source>
        <dbReference type="Proteomes" id="UP000198870"/>
    </source>
</evidence>
<dbReference type="SUPFAM" id="SSF46689">
    <property type="entry name" value="Homeodomain-like"/>
    <property type="match status" value="1"/>
</dbReference>
<dbReference type="InterPro" id="IPR002078">
    <property type="entry name" value="Sigma_54_int"/>
</dbReference>